<reference evidence="4 5" key="1">
    <citation type="submission" date="2017-06" db="EMBL/GenBank/DDBJ databases">
        <title>Investigating the central metabolism of Clostridium thermosuccinogenes.</title>
        <authorList>
            <person name="Koendjbiharie J.G."/>
            <person name="van Kranenburg R."/>
        </authorList>
    </citation>
    <scope>NUCLEOTIDE SEQUENCE [LARGE SCALE GENOMIC DNA]</scope>
    <source>
        <strain evidence="4 5">DSM 5806</strain>
    </source>
</reference>
<dbReference type="RefSeq" id="WP_103081504.1">
    <property type="nucleotide sequence ID" value="NZ_CP021850.1"/>
</dbReference>
<dbReference type="Pfam" id="PF00011">
    <property type="entry name" value="HSP20"/>
    <property type="match status" value="1"/>
</dbReference>
<dbReference type="InterPro" id="IPR031107">
    <property type="entry name" value="Small_HSP"/>
</dbReference>
<dbReference type="AlphaFoldDB" id="A0A2K2FJX3"/>
<dbReference type="KEGG" id="cthd:CDO33_18335"/>
<protein>
    <submittedName>
        <fullName evidence="4">Heat-shock protein Hsp20</fullName>
    </submittedName>
</protein>
<organism evidence="4 5">
    <name type="scientific">Clostridium thermosuccinogenes</name>
    <dbReference type="NCBI Taxonomy" id="84032"/>
    <lineage>
        <taxon>Bacteria</taxon>
        <taxon>Bacillati</taxon>
        <taxon>Bacillota</taxon>
        <taxon>Clostridia</taxon>
        <taxon>Eubacteriales</taxon>
        <taxon>Clostridiaceae</taxon>
        <taxon>Clostridium</taxon>
    </lineage>
</organism>
<dbReference type="OrthoDB" id="9811615at2"/>
<dbReference type="SUPFAM" id="SSF49764">
    <property type="entry name" value="HSP20-like chaperones"/>
    <property type="match status" value="1"/>
</dbReference>
<comment type="caution">
    <text evidence="4">The sequence shown here is derived from an EMBL/GenBank/DDBJ whole genome shotgun (WGS) entry which is preliminary data.</text>
</comment>
<dbReference type="CDD" id="cd06471">
    <property type="entry name" value="ACD_LpsHSP_like"/>
    <property type="match status" value="1"/>
</dbReference>
<dbReference type="PANTHER" id="PTHR11527">
    <property type="entry name" value="HEAT-SHOCK PROTEIN 20 FAMILY MEMBER"/>
    <property type="match status" value="1"/>
</dbReference>
<evidence type="ECO:0000313" key="4">
    <source>
        <dbReference type="EMBL" id="PNT99082.1"/>
    </source>
</evidence>
<evidence type="ECO:0000313" key="5">
    <source>
        <dbReference type="Proteomes" id="UP000236151"/>
    </source>
</evidence>
<dbReference type="PROSITE" id="PS01031">
    <property type="entry name" value="SHSP"/>
    <property type="match status" value="1"/>
</dbReference>
<comment type="similarity">
    <text evidence="1 2">Belongs to the small heat shock protein (HSP20) family.</text>
</comment>
<gene>
    <name evidence="4" type="ORF">CDQ84_09510</name>
</gene>
<evidence type="ECO:0000256" key="1">
    <source>
        <dbReference type="PROSITE-ProRule" id="PRU00285"/>
    </source>
</evidence>
<keyword evidence="5" id="KW-1185">Reference proteome</keyword>
<accession>A0A2K2FJX3</accession>
<dbReference type="InterPro" id="IPR008978">
    <property type="entry name" value="HSP20-like_chaperone"/>
</dbReference>
<dbReference type="EMBL" id="NIOJ01000021">
    <property type="protein sequence ID" value="PNT99082.1"/>
    <property type="molecule type" value="Genomic_DNA"/>
</dbReference>
<feature type="domain" description="SHSP" evidence="3">
    <location>
        <begin position="35"/>
        <end position="146"/>
    </location>
</feature>
<name>A0A2K2FJX3_9CLOT</name>
<dbReference type="Proteomes" id="UP000236151">
    <property type="component" value="Unassembled WGS sequence"/>
</dbReference>
<dbReference type="Gene3D" id="2.60.40.790">
    <property type="match status" value="1"/>
</dbReference>
<proteinExistence type="inferred from homology"/>
<dbReference type="InterPro" id="IPR002068">
    <property type="entry name" value="A-crystallin/Hsp20_dom"/>
</dbReference>
<sequence>MFGLTPFNSRRNGMVRRNDPWGIRDFMDSFFSEPFFLESTGIRADIRETDKEYIVDAEIPGVNKEDIKLELRDDVLTISVERNEQINEERENYIRRERRYGSYSRSFYVENVKNEDVKAKYANGVLTITLPKQEGGKDNRRRIEIQ</sequence>
<evidence type="ECO:0000256" key="2">
    <source>
        <dbReference type="RuleBase" id="RU003616"/>
    </source>
</evidence>
<evidence type="ECO:0000259" key="3">
    <source>
        <dbReference type="PROSITE" id="PS01031"/>
    </source>
</evidence>